<reference evidence="1" key="1">
    <citation type="submission" date="2020-08" db="EMBL/GenBank/DDBJ databases">
        <title>Genome sequencing and assembly of the red palm weevil Rhynchophorus ferrugineus.</title>
        <authorList>
            <person name="Dias G.B."/>
            <person name="Bergman C.M."/>
            <person name="Manee M."/>
        </authorList>
    </citation>
    <scope>NUCLEOTIDE SEQUENCE</scope>
    <source>
        <strain evidence="1">AA-2017</strain>
        <tissue evidence="1">Whole larva</tissue>
    </source>
</reference>
<gene>
    <name evidence="1" type="ORF">GWI33_007199</name>
</gene>
<name>A0A834IHY6_RHYFE</name>
<evidence type="ECO:0000313" key="1">
    <source>
        <dbReference type="EMBL" id="KAF7279486.1"/>
    </source>
</evidence>
<evidence type="ECO:0000313" key="2">
    <source>
        <dbReference type="Proteomes" id="UP000625711"/>
    </source>
</evidence>
<dbReference type="Proteomes" id="UP000625711">
    <property type="component" value="Unassembled WGS sequence"/>
</dbReference>
<organism evidence="1 2">
    <name type="scientific">Rhynchophorus ferrugineus</name>
    <name type="common">Red palm weevil</name>
    <name type="synonym">Curculio ferrugineus</name>
    <dbReference type="NCBI Taxonomy" id="354439"/>
    <lineage>
        <taxon>Eukaryota</taxon>
        <taxon>Metazoa</taxon>
        <taxon>Ecdysozoa</taxon>
        <taxon>Arthropoda</taxon>
        <taxon>Hexapoda</taxon>
        <taxon>Insecta</taxon>
        <taxon>Pterygota</taxon>
        <taxon>Neoptera</taxon>
        <taxon>Endopterygota</taxon>
        <taxon>Coleoptera</taxon>
        <taxon>Polyphaga</taxon>
        <taxon>Cucujiformia</taxon>
        <taxon>Curculionidae</taxon>
        <taxon>Dryophthorinae</taxon>
        <taxon>Rhynchophorus</taxon>
    </lineage>
</organism>
<dbReference type="EMBL" id="JAACXV010000360">
    <property type="protein sequence ID" value="KAF7279486.1"/>
    <property type="molecule type" value="Genomic_DNA"/>
</dbReference>
<comment type="caution">
    <text evidence="1">The sequence shown here is derived from an EMBL/GenBank/DDBJ whole genome shotgun (WGS) entry which is preliminary data.</text>
</comment>
<protein>
    <submittedName>
        <fullName evidence="1">Uncharacterized protein</fullName>
    </submittedName>
</protein>
<keyword evidence="2" id="KW-1185">Reference proteome</keyword>
<dbReference type="AlphaFoldDB" id="A0A834IHY6"/>
<accession>A0A834IHY6</accession>
<proteinExistence type="predicted"/>
<sequence>MQHDETPHLRRYVFAIWPIFTDSCEPYKIRSARRRIISDQSVKIRSTFSILNSASRYVSISRANNARNTERIVSPLLFASIHHFTSNIKSPRLCPGPNKSSGKIFISTTCLINDQTSGTRVISEMINMAHVYYLQESQLPIKINGFRLFSTNWKEAPECRFICMGIHLETIVTKSKIVTSEEKKQHGWMTACKCYVQRDRWDVLIPAKCCFTV</sequence>